<proteinExistence type="predicted"/>
<keyword evidence="1" id="KW-0812">Transmembrane</keyword>
<protein>
    <submittedName>
        <fullName evidence="2">5269_t:CDS:1</fullName>
    </submittedName>
</protein>
<accession>A0A9N9DAJ6</accession>
<dbReference type="EMBL" id="CAJVPQ010003463">
    <property type="protein sequence ID" value="CAG8628480.1"/>
    <property type="molecule type" value="Genomic_DNA"/>
</dbReference>
<sequence>MAAVLIMMLVLALALVLVLAIILPVILLPRNGYVRDNMSTPNIASRLSKEISDIELVNIIRRMEEYVRFLEIPNFSDLTFSAGIAQAKLFFNIRNVSPREFFSDQKLSRNSKFGKIFADQFDKTNSPETLFPTLSPIVDSYIDQKVLSRPDITVSHLGSTSNDILKAFITEIFSARAAERMIKWLHLISNGSIPDVLLQGIKYYREDDEIDGIEHIDPD</sequence>
<keyword evidence="1" id="KW-0472">Membrane</keyword>
<keyword evidence="3" id="KW-1185">Reference proteome</keyword>
<dbReference type="OrthoDB" id="2441629at2759"/>
<comment type="caution">
    <text evidence="2">The sequence shown here is derived from an EMBL/GenBank/DDBJ whole genome shotgun (WGS) entry which is preliminary data.</text>
</comment>
<organism evidence="2 3">
    <name type="scientific">Funneliformis caledonium</name>
    <dbReference type="NCBI Taxonomy" id="1117310"/>
    <lineage>
        <taxon>Eukaryota</taxon>
        <taxon>Fungi</taxon>
        <taxon>Fungi incertae sedis</taxon>
        <taxon>Mucoromycota</taxon>
        <taxon>Glomeromycotina</taxon>
        <taxon>Glomeromycetes</taxon>
        <taxon>Glomerales</taxon>
        <taxon>Glomeraceae</taxon>
        <taxon>Funneliformis</taxon>
    </lineage>
</organism>
<dbReference type="Proteomes" id="UP000789570">
    <property type="component" value="Unassembled WGS sequence"/>
</dbReference>
<evidence type="ECO:0000256" key="1">
    <source>
        <dbReference type="SAM" id="Phobius"/>
    </source>
</evidence>
<name>A0A9N9DAJ6_9GLOM</name>
<gene>
    <name evidence="2" type="ORF">FCALED_LOCUS9936</name>
</gene>
<dbReference type="AlphaFoldDB" id="A0A9N9DAJ6"/>
<evidence type="ECO:0000313" key="3">
    <source>
        <dbReference type="Proteomes" id="UP000789570"/>
    </source>
</evidence>
<evidence type="ECO:0000313" key="2">
    <source>
        <dbReference type="EMBL" id="CAG8628480.1"/>
    </source>
</evidence>
<feature type="transmembrane region" description="Helical" evidence="1">
    <location>
        <begin position="6"/>
        <end position="28"/>
    </location>
</feature>
<keyword evidence="1" id="KW-1133">Transmembrane helix</keyword>
<reference evidence="2" key="1">
    <citation type="submission" date="2021-06" db="EMBL/GenBank/DDBJ databases">
        <authorList>
            <person name="Kallberg Y."/>
            <person name="Tangrot J."/>
            <person name="Rosling A."/>
        </authorList>
    </citation>
    <scope>NUCLEOTIDE SEQUENCE</scope>
    <source>
        <strain evidence="2">UK204</strain>
    </source>
</reference>